<dbReference type="Proteomes" id="UP001341840">
    <property type="component" value="Unassembled WGS sequence"/>
</dbReference>
<keyword evidence="3" id="KW-1185">Reference proteome</keyword>
<protein>
    <submittedName>
        <fullName evidence="2">Uncharacterized protein</fullName>
    </submittedName>
</protein>
<comment type="caution">
    <text evidence="2">The sequence shown here is derived from an EMBL/GenBank/DDBJ whole genome shotgun (WGS) entry which is preliminary data.</text>
</comment>
<proteinExistence type="predicted"/>
<evidence type="ECO:0000313" key="2">
    <source>
        <dbReference type="EMBL" id="MED6182621.1"/>
    </source>
</evidence>
<feature type="region of interest" description="Disordered" evidence="1">
    <location>
        <begin position="19"/>
        <end position="38"/>
    </location>
</feature>
<evidence type="ECO:0000256" key="1">
    <source>
        <dbReference type="SAM" id="MobiDB-lite"/>
    </source>
</evidence>
<evidence type="ECO:0000313" key="3">
    <source>
        <dbReference type="Proteomes" id="UP001341840"/>
    </source>
</evidence>
<organism evidence="2 3">
    <name type="scientific">Stylosanthes scabra</name>
    <dbReference type="NCBI Taxonomy" id="79078"/>
    <lineage>
        <taxon>Eukaryota</taxon>
        <taxon>Viridiplantae</taxon>
        <taxon>Streptophyta</taxon>
        <taxon>Embryophyta</taxon>
        <taxon>Tracheophyta</taxon>
        <taxon>Spermatophyta</taxon>
        <taxon>Magnoliopsida</taxon>
        <taxon>eudicotyledons</taxon>
        <taxon>Gunneridae</taxon>
        <taxon>Pentapetalae</taxon>
        <taxon>rosids</taxon>
        <taxon>fabids</taxon>
        <taxon>Fabales</taxon>
        <taxon>Fabaceae</taxon>
        <taxon>Papilionoideae</taxon>
        <taxon>50 kb inversion clade</taxon>
        <taxon>dalbergioids sensu lato</taxon>
        <taxon>Dalbergieae</taxon>
        <taxon>Pterocarpus clade</taxon>
        <taxon>Stylosanthes</taxon>
    </lineage>
</organism>
<gene>
    <name evidence="2" type="ORF">PIB30_030239</name>
</gene>
<name>A0ABU6WCP7_9FABA</name>
<accession>A0ABU6WCP7</accession>
<reference evidence="2 3" key="1">
    <citation type="journal article" date="2023" name="Plants (Basel)">
        <title>Bridging the Gap: Combining Genomics and Transcriptomics Approaches to Understand Stylosanthes scabra, an Orphan Legume from the Brazilian Caatinga.</title>
        <authorList>
            <person name="Ferreira-Neto J.R.C."/>
            <person name="da Silva M.D."/>
            <person name="Binneck E."/>
            <person name="de Melo N.F."/>
            <person name="da Silva R.H."/>
            <person name="de Melo A.L.T.M."/>
            <person name="Pandolfi V."/>
            <person name="Bustamante F.O."/>
            <person name="Brasileiro-Vidal A.C."/>
            <person name="Benko-Iseppon A.M."/>
        </authorList>
    </citation>
    <scope>NUCLEOTIDE SEQUENCE [LARGE SCALE GENOMIC DNA]</scope>
    <source>
        <tissue evidence="2">Leaves</tissue>
    </source>
</reference>
<dbReference type="EMBL" id="JASCZI010181368">
    <property type="protein sequence ID" value="MED6182621.1"/>
    <property type="molecule type" value="Genomic_DNA"/>
</dbReference>
<sequence>MNASNYAMNVDQVGSMEEVVESHQRAAVAEHDERSTATEHPIAESFFVDLVLSDEEIDREVLSEVEVAAEAEVVAEMNYFTGSSIAFTQPAISERYDCPTYFSSLNLDAMNEQVSHCQRAPNDDPTSEFEVGQEFQNKEAYLKTTN</sequence>
<feature type="compositionally biased region" description="Basic and acidic residues" evidence="1">
    <location>
        <begin position="20"/>
        <end position="37"/>
    </location>
</feature>